<reference evidence="2 3" key="1">
    <citation type="submission" date="2023-08" db="EMBL/GenBank/DDBJ databases">
        <authorList>
            <person name="Park J.-S."/>
        </authorList>
    </citation>
    <scope>NUCLEOTIDE SEQUENCE [LARGE SCALE GENOMIC DNA]</scope>
    <source>
        <strain evidence="2 3">2205SS18-9</strain>
    </source>
</reference>
<dbReference type="EMBL" id="JAVAMP010000005">
    <property type="protein sequence ID" value="MDP5274964.1"/>
    <property type="molecule type" value="Genomic_DNA"/>
</dbReference>
<gene>
    <name evidence="2" type="ORF">Q5Y73_12665</name>
</gene>
<keyword evidence="3" id="KW-1185">Reference proteome</keyword>
<evidence type="ECO:0008006" key="4">
    <source>
        <dbReference type="Google" id="ProtNLM"/>
    </source>
</evidence>
<name>A0ABT9J1T1_9BACL</name>
<feature type="region of interest" description="Disordered" evidence="1">
    <location>
        <begin position="266"/>
        <end position="297"/>
    </location>
</feature>
<feature type="compositionally biased region" description="Acidic residues" evidence="1">
    <location>
        <begin position="285"/>
        <end position="297"/>
    </location>
</feature>
<dbReference type="Proteomes" id="UP001231941">
    <property type="component" value="Unassembled WGS sequence"/>
</dbReference>
<accession>A0ABT9J1T1</accession>
<comment type="caution">
    <text evidence="2">The sequence shown here is derived from an EMBL/GenBank/DDBJ whole genome shotgun (WGS) entry which is preliminary data.</text>
</comment>
<evidence type="ECO:0000313" key="2">
    <source>
        <dbReference type="EMBL" id="MDP5274964.1"/>
    </source>
</evidence>
<sequence length="297" mass="34481">MNVIDSVDSVKYSILGQEPYATPSYTYVYKNLNGEYRVVENGERLSRAEMKLKRFTTRYRINQTPIHAKIEEEFSSQDIGDNFLVDINITIKINQFDHFIESRIEDVETDVKKQLKMQIKKACRQYKVGDISEVEHIIPDQLNTDELEKMGLKIMLDGDVDLSEELKQRLKNHRRSMEDVDLEKEIKNKKAEELLEIFQGTPVGLLLPLYDDVSEFKMELRSKVKELEKSKTMIREKFVNGTIDEVQYMRAKSILGDSILPAGQNETSPLIEEKQAGNSFKNNDDLEVNNSDDEEWS</sequence>
<protein>
    <recommendedName>
        <fullName evidence="4">Band 7 domain-containing protein</fullName>
    </recommendedName>
</protein>
<proteinExistence type="predicted"/>
<organism evidence="2 3">
    <name type="scientific">Chengkuizengella axinellae</name>
    <dbReference type="NCBI Taxonomy" id="3064388"/>
    <lineage>
        <taxon>Bacteria</taxon>
        <taxon>Bacillati</taxon>
        <taxon>Bacillota</taxon>
        <taxon>Bacilli</taxon>
        <taxon>Bacillales</taxon>
        <taxon>Paenibacillaceae</taxon>
        <taxon>Chengkuizengella</taxon>
    </lineage>
</organism>
<evidence type="ECO:0000256" key="1">
    <source>
        <dbReference type="SAM" id="MobiDB-lite"/>
    </source>
</evidence>
<evidence type="ECO:0000313" key="3">
    <source>
        <dbReference type="Proteomes" id="UP001231941"/>
    </source>
</evidence>
<dbReference type="RefSeq" id="WP_305992274.1">
    <property type="nucleotide sequence ID" value="NZ_JAVAMP010000005.1"/>
</dbReference>